<evidence type="ECO:0000256" key="1">
    <source>
        <dbReference type="SAM" id="MobiDB-lite"/>
    </source>
</evidence>
<gene>
    <name evidence="2" type="ORF">DB30_04550</name>
</gene>
<proteinExistence type="predicted"/>
<feature type="region of interest" description="Disordered" evidence="1">
    <location>
        <begin position="1"/>
        <end position="97"/>
    </location>
</feature>
<dbReference type="AlphaFoldDB" id="A0A0C1ZYR1"/>
<feature type="compositionally biased region" description="Basic and acidic residues" evidence="1">
    <location>
        <begin position="81"/>
        <end position="97"/>
    </location>
</feature>
<evidence type="ECO:0000313" key="2">
    <source>
        <dbReference type="EMBL" id="KIG16383.1"/>
    </source>
</evidence>
<comment type="caution">
    <text evidence="2">The sequence shown here is derived from an EMBL/GenBank/DDBJ whole genome shotgun (WGS) entry which is preliminary data.</text>
</comment>
<reference evidence="2 3" key="1">
    <citation type="submission" date="2014-12" db="EMBL/GenBank/DDBJ databases">
        <title>Genome assembly of Enhygromyxa salina DSM 15201.</title>
        <authorList>
            <person name="Sharma G."/>
            <person name="Subramanian S."/>
        </authorList>
    </citation>
    <scope>NUCLEOTIDE SEQUENCE [LARGE SCALE GENOMIC DNA]</scope>
    <source>
        <strain evidence="2 3">DSM 15201</strain>
    </source>
</reference>
<evidence type="ECO:0000313" key="3">
    <source>
        <dbReference type="Proteomes" id="UP000031599"/>
    </source>
</evidence>
<evidence type="ECO:0008006" key="4">
    <source>
        <dbReference type="Google" id="ProtNLM"/>
    </source>
</evidence>
<name>A0A0C1ZYR1_9BACT</name>
<sequence length="491" mass="51123">MEAPAEGSVEPPSSPNPDSDEPPTPGDAPTPETEAGWDAAGWGSEAEAPTKTPPTKEPTQGPSKPPGDADYSAWDDADGSASRDDSSDSLGDDPKLRVGDILAGSLRLTGSYLHFDDPELFPAGDDAMAVTVGRILLEADVGQYLHVSFNGFGELARVPGGGSLGGSFASAGSTRSAYRTRYLGWQFWENGSVTGQLGVDRASMRVSVDSVNVEIGRFPVTYTVASMFTTNDFFAPFSATAVNRIYKPGVDAIRVATGFGTTGSVDVVGVLGYDPNNDKPSWGRSAVFTRAAVVGGGFEWAALGGKVSQRWVAGGSIQGDAGPINLRGEFHVGIPDEDGDGHDKDDRPVYGRLSAGPSVSFAWQNAALGAEYMFASDGASDPASYVNRALASYSDDLPYLGQHYVGLVAAAEIIPILRVSLTGIVSATDGSGLAGVAFIYNVANESDLILGVFVPWGAGVRGFDPMAGTVDLGSEFGTSPISAYLEARVFF</sequence>
<organism evidence="2 3">
    <name type="scientific">Enhygromyxa salina</name>
    <dbReference type="NCBI Taxonomy" id="215803"/>
    <lineage>
        <taxon>Bacteria</taxon>
        <taxon>Pseudomonadati</taxon>
        <taxon>Myxococcota</taxon>
        <taxon>Polyangia</taxon>
        <taxon>Nannocystales</taxon>
        <taxon>Nannocystaceae</taxon>
        <taxon>Enhygromyxa</taxon>
    </lineage>
</organism>
<protein>
    <recommendedName>
        <fullName evidence="4">Alginate export domain-containing protein</fullName>
    </recommendedName>
</protein>
<dbReference type="EMBL" id="JMCC02000039">
    <property type="protein sequence ID" value="KIG16383.1"/>
    <property type="molecule type" value="Genomic_DNA"/>
</dbReference>
<accession>A0A0C1ZYR1</accession>
<dbReference type="Proteomes" id="UP000031599">
    <property type="component" value="Unassembled WGS sequence"/>
</dbReference>